<evidence type="ECO:0000256" key="1">
    <source>
        <dbReference type="SAM" id="Phobius"/>
    </source>
</evidence>
<keyword evidence="3" id="KW-1185">Reference proteome</keyword>
<reference evidence="2 3" key="1">
    <citation type="submission" date="2023-10" db="EMBL/GenBank/DDBJ databases">
        <title>Chromosome-scale genome assembly provides insights into flower coloration mechanisms of Canna indica.</title>
        <authorList>
            <person name="Li C."/>
        </authorList>
    </citation>
    <scope>NUCLEOTIDE SEQUENCE [LARGE SCALE GENOMIC DNA]</scope>
    <source>
        <tissue evidence="2">Flower</tissue>
    </source>
</reference>
<name>A0AAQ3KF94_9LILI</name>
<proteinExistence type="predicted"/>
<dbReference type="AlphaFoldDB" id="A0AAQ3KF94"/>
<evidence type="ECO:0000313" key="3">
    <source>
        <dbReference type="Proteomes" id="UP001327560"/>
    </source>
</evidence>
<dbReference type="Proteomes" id="UP001327560">
    <property type="component" value="Chromosome 5"/>
</dbReference>
<keyword evidence="1" id="KW-1133">Transmembrane helix</keyword>
<evidence type="ECO:0000313" key="2">
    <source>
        <dbReference type="EMBL" id="WOL07773.1"/>
    </source>
</evidence>
<dbReference type="PANTHER" id="PTHR31425:SF54">
    <property type="entry name" value="OS07G0483500 PROTEIN"/>
    <property type="match status" value="1"/>
</dbReference>
<dbReference type="PANTHER" id="PTHR31425">
    <property type="entry name" value="PHOSPHORIBOSYLANTHRANILATE TRANSFERASE ISOFORM 1"/>
    <property type="match status" value="1"/>
</dbReference>
<accession>A0AAQ3KF94</accession>
<keyword evidence="1" id="KW-0812">Transmembrane</keyword>
<dbReference type="EMBL" id="CP136894">
    <property type="protein sequence ID" value="WOL07773.1"/>
    <property type="molecule type" value="Genomic_DNA"/>
</dbReference>
<organism evidence="2 3">
    <name type="scientific">Canna indica</name>
    <name type="common">Indian-shot</name>
    <dbReference type="NCBI Taxonomy" id="4628"/>
    <lineage>
        <taxon>Eukaryota</taxon>
        <taxon>Viridiplantae</taxon>
        <taxon>Streptophyta</taxon>
        <taxon>Embryophyta</taxon>
        <taxon>Tracheophyta</taxon>
        <taxon>Spermatophyta</taxon>
        <taxon>Magnoliopsida</taxon>
        <taxon>Liliopsida</taxon>
        <taxon>Zingiberales</taxon>
        <taxon>Cannaceae</taxon>
        <taxon>Canna</taxon>
    </lineage>
</organism>
<protein>
    <submittedName>
        <fullName evidence="2">FT-interacting protein 1-like</fullName>
    </submittedName>
</protein>
<sequence>MHYVRPLPIIQQELLRHQAVQIVAARLSRMEPPLRREVVEYLFDAHSHLWSMRRRKANFSRLMTVLSSLLAVGKWFGEVCAWKNPVTTVLVHILFIMLVCFPELILPTVFVYMFLIGVWN</sequence>
<dbReference type="InterPro" id="IPR047259">
    <property type="entry name" value="QUIRKY-like"/>
</dbReference>
<gene>
    <name evidence="2" type="ORF">Cni_G16521</name>
</gene>
<feature type="transmembrane region" description="Helical" evidence="1">
    <location>
        <begin position="59"/>
        <end position="77"/>
    </location>
</feature>
<keyword evidence="1" id="KW-0472">Membrane</keyword>
<feature type="transmembrane region" description="Helical" evidence="1">
    <location>
        <begin position="89"/>
        <end position="115"/>
    </location>
</feature>